<keyword evidence="8 17" id="KW-0681">Retinal protein</keyword>
<feature type="transmembrane region" description="Helical" evidence="17">
    <location>
        <begin position="114"/>
        <end position="139"/>
    </location>
</feature>
<evidence type="ECO:0000256" key="16">
    <source>
        <dbReference type="ARBA" id="ARBA00023273"/>
    </source>
</evidence>
<comment type="caution">
    <text evidence="17">Lacks conserved residue(s) required for the propagation of feature annotation.</text>
</comment>
<evidence type="ECO:0000256" key="2">
    <source>
        <dbReference type="ARBA" id="ARBA00004651"/>
    </source>
</evidence>
<evidence type="ECO:0000256" key="17">
    <source>
        <dbReference type="RuleBase" id="RU004951"/>
    </source>
</evidence>
<keyword evidence="10 17" id="KW-0157">Chromophore</keyword>
<keyword evidence="11 17" id="KW-0297">G-protein coupled receptor</keyword>
<dbReference type="InterPro" id="IPR000276">
    <property type="entry name" value="GPCR_Rhodpsn"/>
</dbReference>
<feature type="transmembrane region" description="Helical" evidence="17">
    <location>
        <begin position="193"/>
        <end position="218"/>
    </location>
</feature>
<evidence type="ECO:0000256" key="1">
    <source>
        <dbReference type="ARBA" id="ARBA00004504"/>
    </source>
</evidence>
<dbReference type="FunFam" id="1.20.1070.10:FF:000083">
    <property type="entry name" value="Melanopsin 1"/>
    <property type="match status" value="1"/>
</dbReference>
<dbReference type="InterPro" id="IPR017452">
    <property type="entry name" value="GPCR_Rhodpsn_7TM"/>
</dbReference>
<evidence type="ECO:0000259" key="19">
    <source>
        <dbReference type="PROSITE" id="PS50262"/>
    </source>
</evidence>
<dbReference type="PROSITE" id="PS50262">
    <property type="entry name" value="G_PROTEIN_RECEP_F1_2"/>
    <property type="match status" value="1"/>
</dbReference>
<feature type="transmembrane region" description="Helical" evidence="17">
    <location>
        <begin position="300"/>
        <end position="326"/>
    </location>
</feature>
<evidence type="ECO:0000256" key="10">
    <source>
        <dbReference type="ARBA" id="ARBA00022991"/>
    </source>
</evidence>
<dbReference type="CDD" id="cd15336">
    <property type="entry name" value="7tmA_Melanopsin"/>
    <property type="match status" value="1"/>
</dbReference>
<evidence type="ECO:0000256" key="4">
    <source>
        <dbReference type="ARBA" id="ARBA00022475"/>
    </source>
</evidence>
<comment type="subcellular location">
    <subcellularLocation>
        <location evidence="2">Cell membrane</location>
        <topology evidence="2">Multi-pass membrane protein</topology>
    </subcellularLocation>
    <subcellularLocation>
        <location evidence="1">Cell projection</location>
        <location evidence="1">Cilium</location>
        <location evidence="1">Photoreceptor outer segment</location>
    </subcellularLocation>
    <subcellularLocation>
        <location evidence="17">Membrane</location>
        <topology evidence="17">Multi-pass membrane protein</topology>
    </subcellularLocation>
</comment>
<dbReference type="GO" id="GO:0007602">
    <property type="term" value="P:phototransduction"/>
    <property type="evidence" value="ECO:0007669"/>
    <property type="project" value="UniProtKB-KW"/>
</dbReference>
<evidence type="ECO:0000256" key="9">
    <source>
        <dbReference type="ARBA" id="ARBA00022989"/>
    </source>
</evidence>
<feature type="transmembrane region" description="Helical" evidence="17">
    <location>
        <begin position="151"/>
        <end position="172"/>
    </location>
</feature>
<feature type="transmembrane region" description="Helical" evidence="17">
    <location>
        <begin position="77"/>
        <end position="102"/>
    </location>
</feature>
<dbReference type="InterPro" id="IPR050125">
    <property type="entry name" value="GPCR_opsins"/>
</dbReference>
<evidence type="ECO:0000256" key="8">
    <source>
        <dbReference type="ARBA" id="ARBA00022925"/>
    </source>
</evidence>
<evidence type="ECO:0000256" key="11">
    <source>
        <dbReference type="ARBA" id="ARBA00023040"/>
    </source>
</evidence>
<dbReference type="PANTHER" id="PTHR24240">
    <property type="entry name" value="OPSIN"/>
    <property type="match status" value="1"/>
</dbReference>
<dbReference type="GO" id="GO:0007601">
    <property type="term" value="P:visual perception"/>
    <property type="evidence" value="ECO:0007669"/>
    <property type="project" value="InterPro"/>
</dbReference>
<dbReference type="PROSITE" id="PS00237">
    <property type="entry name" value="G_PROTEIN_RECEP_F1_1"/>
    <property type="match status" value="1"/>
</dbReference>
<dbReference type="Gene3D" id="1.20.1070.10">
    <property type="entry name" value="Rhodopsin 7-helix transmembrane proteins"/>
    <property type="match status" value="1"/>
</dbReference>
<dbReference type="GO" id="GO:0001750">
    <property type="term" value="C:photoreceptor outer segment"/>
    <property type="evidence" value="ECO:0007669"/>
    <property type="project" value="UniProtKB-SubCell"/>
</dbReference>
<reference evidence="20" key="1">
    <citation type="submission" date="2025-08" db="UniProtKB">
        <authorList>
            <consortium name="Ensembl"/>
        </authorList>
    </citation>
    <scope>IDENTIFICATION</scope>
</reference>
<dbReference type="SUPFAM" id="SSF81321">
    <property type="entry name" value="Family A G protein-coupled receptor-like"/>
    <property type="match status" value="1"/>
</dbReference>
<dbReference type="InterPro" id="IPR027430">
    <property type="entry name" value="Retinal_BS"/>
</dbReference>
<dbReference type="Proteomes" id="UP000261620">
    <property type="component" value="Unplaced"/>
</dbReference>
<evidence type="ECO:0000256" key="3">
    <source>
        <dbReference type="ARBA" id="ARBA00013487"/>
    </source>
</evidence>
<dbReference type="GO" id="GO:0004930">
    <property type="term" value="F:G protein-coupled receptor activity"/>
    <property type="evidence" value="ECO:0007669"/>
    <property type="project" value="UniProtKB-KW"/>
</dbReference>
<keyword evidence="13" id="KW-1015">Disulfide bond</keyword>
<name>A0A3Q3W6S0_MOLML</name>
<dbReference type="PRINTS" id="PR00237">
    <property type="entry name" value="GPCRRHODOPSN"/>
</dbReference>
<evidence type="ECO:0000256" key="7">
    <source>
        <dbReference type="ARBA" id="ARBA00022692"/>
    </source>
</evidence>
<evidence type="ECO:0000313" key="20">
    <source>
        <dbReference type="Ensembl" id="ENSMMOP00000009968.1"/>
    </source>
</evidence>
<evidence type="ECO:0000256" key="15">
    <source>
        <dbReference type="ARBA" id="ARBA00023224"/>
    </source>
</evidence>
<keyword evidence="5 17" id="KW-0600">Photoreceptor protein</keyword>
<evidence type="ECO:0000256" key="6">
    <source>
        <dbReference type="ARBA" id="ARBA00022606"/>
    </source>
</evidence>
<feature type="compositionally biased region" description="Low complexity" evidence="18">
    <location>
        <begin position="442"/>
        <end position="465"/>
    </location>
</feature>
<comment type="similarity">
    <text evidence="17">Belongs to the G-protein coupled receptor 1 family. Opsin subfamily.</text>
</comment>
<reference evidence="20" key="2">
    <citation type="submission" date="2025-09" db="UniProtKB">
        <authorList>
            <consortium name="Ensembl"/>
        </authorList>
    </citation>
    <scope>IDENTIFICATION</scope>
</reference>
<dbReference type="AlphaFoldDB" id="A0A3Q3W6S0"/>
<dbReference type="Ensembl" id="ENSMMOT00000010142.1">
    <property type="protein sequence ID" value="ENSMMOP00000009968.1"/>
    <property type="gene ID" value="ENSMMOG00000007710.1"/>
</dbReference>
<keyword evidence="6 17" id="KW-0716">Sensory transduction</keyword>
<dbReference type="Pfam" id="PF00001">
    <property type="entry name" value="7tm_1"/>
    <property type="match status" value="1"/>
</dbReference>
<evidence type="ECO:0000256" key="14">
    <source>
        <dbReference type="ARBA" id="ARBA00023170"/>
    </source>
</evidence>
<keyword evidence="9 17" id="KW-1133">Transmembrane helix</keyword>
<keyword evidence="16" id="KW-0966">Cell projection</keyword>
<dbReference type="SMART" id="SM01381">
    <property type="entry name" value="7TM_GPCR_Srsx"/>
    <property type="match status" value="1"/>
</dbReference>
<feature type="transmembrane region" description="Helical" evidence="17">
    <location>
        <begin position="238"/>
        <end position="264"/>
    </location>
</feature>
<keyword evidence="15 17" id="KW-0807">Transducer</keyword>
<keyword evidence="21" id="KW-1185">Reference proteome</keyword>
<accession>A0A3Q3W6S0</accession>
<sequence>MLKDKILRRVHHQPPVPQRLRGPSPVRVLQDSPDWWKSHAPHVSSAPFWLQSFLTLKVTSAAPHPFPTVDVPDHAHYTIGSVILAIGITGMVGNFLVIFAFCRSRSLRTPANMFIINLAITDLLMCVTQAPIFFTTSMHKRWIFGEKGCELYAFCGALFGICSMITLTVIAIDRYFVITRPLTSIGVLSRKRALLILTAAWAYSLGWSLPPFFGWSAYVPEGLLTSCTWDYMTFTPSVRAYTMLLFIFVFFLPLFIIIYCYVLIFRAIRTTNQSVCVCVSSRDSVKNFHRLQNEWKMAKIALIVILLYVISWSPYSSVALTAFAGYADMLTPYMNSVPAVIAKASAIHNPIIYAITHPKYRLALAKYIPCLGVLLCVRQRDLRSTSSSFVSTRRSTVTSQTSDISSQFRRHSNGKSRLSSISDSESVSSDPLWAPDPPAARSPVTSAETPPSSPTSSPRPASSPR</sequence>
<dbReference type="OMA" id="WKMAKIV"/>
<evidence type="ECO:0000256" key="13">
    <source>
        <dbReference type="ARBA" id="ARBA00023157"/>
    </source>
</evidence>
<organism evidence="20 21">
    <name type="scientific">Mola mola</name>
    <name type="common">Ocean sunfish</name>
    <name type="synonym">Tetraodon mola</name>
    <dbReference type="NCBI Taxonomy" id="94237"/>
    <lineage>
        <taxon>Eukaryota</taxon>
        <taxon>Metazoa</taxon>
        <taxon>Chordata</taxon>
        <taxon>Craniata</taxon>
        <taxon>Vertebrata</taxon>
        <taxon>Euteleostomi</taxon>
        <taxon>Actinopterygii</taxon>
        <taxon>Neopterygii</taxon>
        <taxon>Teleostei</taxon>
        <taxon>Neoteleostei</taxon>
        <taxon>Acanthomorphata</taxon>
        <taxon>Eupercaria</taxon>
        <taxon>Tetraodontiformes</taxon>
        <taxon>Molidae</taxon>
        <taxon>Mola</taxon>
    </lineage>
</organism>
<keyword evidence="7 17" id="KW-0812">Transmembrane</keyword>
<dbReference type="GO" id="GO:0009881">
    <property type="term" value="F:photoreceptor activity"/>
    <property type="evidence" value="ECO:0007669"/>
    <property type="project" value="UniProtKB-KW"/>
</dbReference>
<feature type="region of interest" description="Disordered" evidence="18">
    <location>
        <begin position="400"/>
        <end position="465"/>
    </location>
</feature>
<feature type="domain" description="G-protein coupled receptors family 1 profile" evidence="19">
    <location>
        <begin position="93"/>
        <end position="353"/>
    </location>
</feature>
<evidence type="ECO:0000256" key="18">
    <source>
        <dbReference type="SAM" id="MobiDB-lite"/>
    </source>
</evidence>
<protein>
    <recommendedName>
        <fullName evidence="3">Rhodopsin</fullName>
    </recommendedName>
</protein>
<dbReference type="PROSITE" id="PS00238">
    <property type="entry name" value="OPSIN"/>
    <property type="match status" value="1"/>
</dbReference>
<keyword evidence="14 17" id="KW-0675">Receptor</keyword>
<proteinExistence type="inferred from homology"/>
<evidence type="ECO:0000256" key="12">
    <source>
        <dbReference type="ARBA" id="ARBA00023136"/>
    </source>
</evidence>
<keyword evidence="4" id="KW-1003">Cell membrane</keyword>
<evidence type="ECO:0000256" key="5">
    <source>
        <dbReference type="ARBA" id="ARBA00022543"/>
    </source>
</evidence>
<dbReference type="PRINTS" id="PR00238">
    <property type="entry name" value="OPSIN"/>
</dbReference>
<evidence type="ECO:0000313" key="21">
    <source>
        <dbReference type="Proteomes" id="UP000261620"/>
    </source>
</evidence>
<dbReference type="InterPro" id="IPR001760">
    <property type="entry name" value="Opsin"/>
</dbReference>
<dbReference type="GO" id="GO:0005886">
    <property type="term" value="C:plasma membrane"/>
    <property type="evidence" value="ECO:0007669"/>
    <property type="project" value="UniProtKB-SubCell"/>
</dbReference>
<feature type="compositionally biased region" description="Low complexity" evidence="18">
    <location>
        <begin position="416"/>
        <end position="429"/>
    </location>
</feature>
<keyword evidence="12 17" id="KW-0472">Membrane</keyword>